<keyword evidence="3" id="KW-0145">Chemotaxis</keyword>
<dbReference type="Proteomes" id="UP000428328">
    <property type="component" value="Chromosome"/>
</dbReference>
<dbReference type="PANTHER" id="PTHR43531">
    <property type="entry name" value="PROTEIN ICFG"/>
    <property type="match status" value="1"/>
</dbReference>
<dbReference type="GO" id="GO:0005886">
    <property type="term" value="C:plasma membrane"/>
    <property type="evidence" value="ECO:0007669"/>
    <property type="project" value="UniProtKB-SubCell"/>
</dbReference>
<evidence type="ECO:0000256" key="11">
    <source>
        <dbReference type="SAM" id="Phobius"/>
    </source>
</evidence>
<dbReference type="Pfam" id="PF00015">
    <property type="entry name" value="MCPsignal"/>
    <property type="match status" value="1"/>
</dbReference>
<keyword evidence="8" id="KW-0807">Transducer</keyword>
<dbReference type="KEGG" id="psel:GM415_02065"/>
<dbReference type="EMBL" id="CP046400">
    <property type="protein sequence ID" value="QGY41955.1"/>
    <property type="molecule type" value="Genomic_DNA"/>
</dbReference>
<dbReference type="AlphaFoldDB" id="A0A6I6JGH7"/>
<evidence type="ECO:0000313" key="14">
    <source>
        <dbReference type="Proteomes" id="UP000428328"/>
    </source>
</evidence>
<proteinExistence type="inferred from homology"/>
<evidence type="ECO:0000256" key="8">
    <source>
        <dbReference type="PROSITE-ProRule" id="PRU00284"/>
    </source>
</evidence>
<keyword evidence="4 11" id="KW-0812">Transmembrane</keyword>
<dbReference type="GO" id="GO:0004888">
    <property type="term" value="F:transmembrane signaling receptor activity"/>
    <property type="evidence" value="ECO:0007669"/>
    <property type="project" value="TreeGrafter"/>
</dbReference>
<evidence type="ECO:0000256" key="2">
    <source>
        <dbReference type="ARBA" id="ARBA00022475"/>
    </source>
</evidence>
<keyword evidence="9" id="KW-0175">Coiled coil</keyword>
<dbReference type="InterPro" id="IPR004010">
    <property type="entry name" value="Double_Cache_2"/>
</dbReference>
<evidence type="ECO:0000259" key="12">
    <source>
        <dbReference type="PROSITE" id="PS50111"/>
    </source>
</evidence>
<dbReference type="Pfam" id="PF08269">
    <property type="entry name" value="dCache_2"/>
    <property type="match status" value="1"/>
</dbReference>
<keyword evidence="6 11" id="KW-0472">Membrane</keyword>
<dbReference type="SMART" id="SM00283">
    <property type="entry name" value="MA"/>
    <property type="match status" value="1"/>
</dbReference>
<dbReference type="InterPro" id="IPR051310">
    <property type="entry name" value="MCP_chemotaxis"/>
</dbReference>
<dbReference type="Gene3D" id="3.30.450.20">
    <property type="entry name" value="PAS domain"/>
    <property type="match status" value="2"/>
</dbReference>
<evidence type="ECO:0000256" key="10">
    <source>
        <dbReference type="SAM" id="MobiDB-lite"/>
    </source>
</evidence>
<evidence type="ECO:0000256" key="5">
    <source>
        <dbReference type="ARBA" id="ARBA00022989"/>
    </source>
</evidence>
<dbReference type="PROSITE" id="PS50111">
    <property type="entry name" value="CHEMOTAXIS_TRANSDUC_2"/>
    <property type="match status" value="1"/>
</dbReference>
<dbReference type="InterPro" id="IPR004089">
    <property type="entry name" value="MCPsignal_dom"/>
</dbReference>
<dbReference type="CDD" id="cd18774">
    <property type="entry name" value="PDC2_HK_sensor"/>
    <property type="match status" value="1"/>
</dbReference>
<comment type="similarity">
    <text evidence="7">Belongs to the methyl-accepting chemotaxis (MCP) protein family.</text>
</comment>
<feature type="transmembrane region" description="Helical" evidence="11">
    <location>
        <begin position="306"/>
        <end position="325"/>
    </location>
</feature>
<feature type="compositionally biased region" description="Basic and acidic residues" evidence="10">
    <location>
        <begin position="469"/>
        <end position="482"/>
    </location>
</feature>
<evidence type="ECO:0000256" key="1">
    <source>
        <dbReference type="ARBA" id="ARBA00004651"/>
    </source>
</evidence>
<keyword evidence="14" id="KW-1185">Reference proteome</keyword>
<feature type="domain" description="Methyl-accepting transducer" evidence="12">
    <location>
        <begin position="421"/>
        <end position="636"/>
    </location>
</feature>
<keyword evidence="5 11" id="KW-1133">Transmembrane helix</keyword>
<dbReference type="GO" id="GO:0007165">
    <property type="term" value="P:signal transduction"/>
    <property type="evidence" value="ECO:0007669"/>
    <property type="project" value="UniProtKB-KW"/>
</dbReference>
<evidence type="ECO:0000256" key="3">
    <source>
        <dbReference type="ARBA" id="ARBA00022500"/>
    </source>
</evidence>
<dbReference type="Gene3D" id="1.10.287.950">
    <property type="entry name" value="Methyl-accepting chemotaxis protein"/>
    <property type="match status" value="1"/>
</dbReference>
<dbReference type="GO" id="GO:0006935">
    <property type="term" value="P:chemotaxis"/>
    <property type="evidence" value="ECO:0007669"/>
    <property type="project" value="UniProtKB-KW"/>
</dbReference>
<organism evidence="13 14">
    <name type="scientific">Pseudodesulfovibrio cashew</name>
    <dbReference type="NCBI Taxonomy" id="2678688"/>
    <lineage>
        <taxon>Bacteria</taxon>
        <taxon>Pseudomonadati</taxon>
        <taxon>Thermodesulfobacteriota</taxon>
        <taxon>Desulfovibrionia</taxon>
        <taxon>Desulfovibrionales</taxon>
        <taxon>Desulfovibrionaceae</taxon>
    </lineage>
</organism>
<dbReference type="PANTHER" id="PTHR43531:SF11">
    <property type="entry name" value="METHYL-ACCEPTING CHEMOTAXIS PROTEIN 3"/>
    <property type="match status" value="1"/>
</dbReference>
<evidence type="ECO:0000313" key="13">
    <source>
        <dbReference type="EMBL" id="QGY41955.1"/>
    </source>
</evidence>
<evidence type="ECO:0000256" key="4">
    <source>
        <dbReference type="ARBA" id="ARBA00022692"/>
    </source>
</evidence>
<feature type="coiled-coil region" evidence="9">
    <location>
        <begin position="22"/>
        <end position="54"/>
    </location>
</feature>
<keyword evidence="2" id="KW-1003">Cell membrane</keyword>
<evidence type="ECO:0000256" key="6">
    <source>
        <dbReference type="ARBA" id="ARBA00023136"/>
    </source>
</evidence>
<gene>
    <name evidence="13" type="ORF">GM415_02065</name>
</gene>
<feature type="transmembrane region" description="Helical" evidence="11">
    <location>
        <begin position="337"/>
        <end position="358"/>
    </location>
</feature>
<feature type="region of interest" description="Disordered" evidence="10">
    <location>
        <begin position="469"/>
        <end position="489"/>
    </location>
</feature>
<dbReference type="SUPFAM" id="SSF58104">
    <property type="entry name" value="Methyl-accepting chemotaxis protein (MCP) signaling domain"/>
    <property type="match status" value="1"/>
</dbReference>
<dbReference type="InterPro" id="IPR033480">
    <property type="entry name" value="sCache_2"/>
</dbReference>
<protein>
    <submittedName>
        <fullName evidence="13">Methyl-accepting chemotaxis protein</fullName>
    </submittedName>
</protein>
<accession>A0A6I6JGH7</accession>
<comment type="subcellular location">
    <subcellularLocation>
        <location evidence="1">Cell membrane</location>
        <topology evidence="1">Multi-pass membrane protein</topology>
    </subcellularLocation>
</comment>
<reference evidence="13 14" key="1">
    <citation type="submission" date="2019-11" db="EMBL/GenBank/DDBJ databases">
        <authorList>
            <person name="Zheng R.K."/>
            <person name="Sun C.M."/>
        </authorList>
    </citation>
    <scope>NUCLEOTIDE SEQUENCE [LARGE SCALE GENOMIC DNA]</scope>
    <source>
        <strain evidence="13 14">SRB007</strain>
    </source>
</reference>
<evidence type="ECO:0000256" key="7">
    <source>
        <dbReference type="ARBA" id="ARBA00029447"/>
    </source>
</evidence>
<dbReference type="SMART" id="SM01049">
    <property type="entry name" value="Cache_2"/>
    <property type="match status" value="2"/>
</dbReference>
<name>A0A6I6JGH7_9BACT</name>
<sequence>MQVVTVVVAIIALSSIFVQQIADYAENEMETFRREALEEEKQRLMDLVQMASGTVESFYDRSQDVAALKKAKKKDLERVVDAVYGQVEAYYQEHKGASREELVRGLEKIVLPARYDGDNYVWVHDLDDVVLVHPSDALVGKDMSSLKDIKGTMIFGTMTGVARKDGAGMVSYWWPKPGETEAKLKITYVRLLPEAGWIIGTGSWLEDIEPEMQAEALRQVAKMRLSDGNYFWINDLTPKMVMHPTNPDLDGKDIGGIQDASGKRLFAEMTQVAREQGQGYVRYNWSKPGESGSFPKLSYVKLFKPWGWVVGMGVYIDSIDAAVAAKQASLDATVKSMILMVLGVAAVLALLGVGAGIFGSKSVTNTIGGEPVDIAAVATRVSDGDLSIADGTDAARAMGILKSMFGMADNLKKVVGEVQSATDNVAAGSEELSASSETLSQSSVEQAASVEEVSASLVEIVGSIRKNAENAEETSRIADTSRNDIQSGESSVRRTVDAMRQIADKIVFIEEIARQTNLLALNAAIEAARAGEQGKGFAVVAAEVRKLAERSGITAQEISELSASSVAVAEETGDLFQRLAPEIARTAELIKGVAQVCAEQNHGVSQIERAMSQLDTVIQQNAMASEEMASTSEELASQAAALQDAMRYFQVGTEPEVNRVVVTGNTAALPAGEDDFVQY</sequence>
<evidence type="ECO:0000256" key="9">
    <source>
        <dbReference type="SAM" id="Coils"/>
    </source>
</evidence>